<reference evidence="1 2" key="1">
    <citation type="submission" date="2019-01" db="EMBL/GenBank/DDBJ databases">
        <title>Novel species of Nocardioides.</title>
        <authorList>
            <person name="Liu Q."/>
            <person name="Xin Y.-H."/>
        </authorList>
    </citation>
    <scope>NUCLEOTIDE SEQUENCE [LARGE SCALE GENOMIC DNA]</scope>
    <source>
        <strain evidence="1 2">CGMCC 4.6875</strain>
    </source>
</reference>
<proteinExistence type="predicted"/>
<dbReference type="EMBL" id="SDWU01000022">
    <property type="protein sequence ID" value="RYB98639.1"/>
    <property type="molecule type" value="Genomic_DNA"/>
</dbReference>
<dbReference type="RefSeq" id="WP_129456519.1">
    <property type="nucleotide sequence ID" value="NZ_JACXYX010000004.1"/>
</dbReference>
<name>A0A4Q2S7I4_9ACTN</name>
<comment type="caution">
    <text evidence="1">The sequence shown here is derived from an EMBL/GenBank/DDBJ whole genome shotgun (WGS) entry which is preliminary data.</text>
</comment>
<evidence type="ECO:0000313" key="1">
    <source>
        <dbReference type="EMBL" id="RYB98639.1"/>
    </source>
</evidence>
<dbReference type="OrthoDB" id="9881780at2"/>
<evidence type="ECO:0000313" key="2">
    <source>
        <dbReference type="Proteomes" id="UP000293291"/>
    </source>
</evidence>
<protein>
    <submittedName>
        <fullName evidence="1">Uncharacterized protein</fullName>
    </submittedName>
</protein>
<keyword evidence="2" id="KW-1185">Reference proteome</keyword>
<dbReference type="AlphaFoldDB" id="A0A4Q2S7I4"/>
<dbReference type="Proteomes" id="UP000293291">
    <property type="component" value="Unassembled WGS sequence"/>
</dbReference>
<accession>A0A4Q2S7I4</accession>
<organism evidence="1 2">
    <name type="scientific">Nocardioides ganghwensis</name>
    <dbReference type="NCBI Taxonomy" id="252230"/>
    <lineage>
        <taxon>Bacteria</taxon>
        <taxon>Bacillati</taxon>
        <taxon>Actinomycetota</taxon>
        <taxon>Actinomycetes</taxon>
        <taxon>Propionibacteriales</taxon>
        <taxon>Nocardioidaceae</taxon>
        <taxon>Nocardioides</taxon>
    </lineage>
</organism>
<gene>
    <name evidence="1" type="ORF">EUA07_17790</name>
</gene>
<sequence>MRDEVRDHLTAAGQRIVFADMLRQDALSDVRALLNGRGEDVSIADAVRFTALPEPEVRRLLDETSG</sequence>